<evidence type="ECO:0000256" key="5">
    <source>
        <dbReference type="ARBA" id="ARBA00022705"/>
    </source>
</evidence>
<feature type="domain" description="DNA polymerase III delta N-terminal" evidence="9">
    <location>
        <begin position="29"/>
        <end position="140"/>
    </location>
</feature>
<dbReference type="InterPro" id="IPR010372">
    <property type="entry name" value="DNA_pol3_delta_N"/>
</dbReference>
<proteinExistence type="inferred from homology"/>
<dbReference type="Gene3D" id="3.40.50.300">
    <property type="entry name" value="P-loop containing nucleotide triphosphate hydrolases"/>
    <property type="match status" value="1"/>
</dbReference>
<evidence type="ECO:0000256" key="3">
    <source>
        <dbReference type="ARBA" id="ARBA00022679"/>
    </source>
</evidence>
<dbReference type="OrthoDB" id="9769782at2"/>
<keyword evidence="6" id="KW-0239">DNA-directed DNA polymerase</keyword>
<protein>
    <recommendedName>
        <fullName evidence="2">DNA polymerase III subunit delta</fullName>
        <ecNumber evidence="1">2.7.7.7</ecNumber>
    </recommendedName>
</protein>
<dbReference type="GO" id="GO:0003887">
    <property type="term" value="F:DNA-directed DNA polymerase activity"/>
    <property type="evidence" value="ECO:0007669"/>
    <property type="project" value="UniProtKB-KW"/>
</dbReference>
<evidence type="ECO:0000256" key="8">
    <source>
        <dbReference type="ARBA" id="ARBA00049244"/>
    </source>
</evidence>
<evidence type="ECO:0000256" key="2">
    <source>
        <dbReference type="ARBA" id="ARBA00017703"/>
    </source>
</evidence>
<dbReference type="Pfam" id="PF06144">
    <property type="entry name" value="DNA_pol3_delta"/>
    <property type="match status" value="1"/>
</dbReference>
<dbReference type="EMBL" id="AZAC01000045">
    <property type="protein sequence ID" value="KIX11779.1"/>
    <property type="molecule type" value="Genomic_DNA"/>
</dbReference>
<evidence type="ECO:0000256" key="1">
    <source>
        <dbReference type="ARBA" id="ARBA00012417"/>
    </source>
</evidence>
<reference evidence="11 12" key="1">
    <citation type="submission" date="2013-11" db="EMBL/GenBank/DDBJ databases">
        <title>Metagenomic analysis of a methanogenic consortium involved in long chain n-alkane degradation.</title>
        <authorList>
            <person name="Davidova I.A."/>
            <person name="Callaghan A.V."/>
            <person name="Wawrik B."/>
            <person name="Pruitt S."/>
            <person name="Marks C."/>
            <person name="Duncan K.E."/>
            <person name="Suflita J.M."/>
        </authorList>
    </citation>
    <scope>NUCLEOTIDE SEQUENCE [LARGE SCALE GENOMIC DNA]</scope>
    <source>
        <strain evidence="11 12">SPR</strain>
    </source>
</reference>
<dbReference type="EC" id="2.7.7.7" evidence="1"/>
<dbReference type="InterPro" id="IPR048466">
    <property type="entry name" value="DNA_pol3_delta-like_C"/>
</dbReference>
<keyword evidence="5" id="KW-0235">DNA replication</keyword>
<dbReference type="InParanoid" id="A0A0D2J0K6"/>
<dbReference type="Gene3D" id="1.10.8.60">
    <property type="match status" value="1"/>
</dbReference>
<evidence type="ECO:0000313" key="11">
    <source>
        <dbReference type="EMBL" id="KIX11779.1"/>
    </source>
</evidence>
<dbReference type="GO" id="GO:0006261">
    <property type="term" value="P:DNA-templated DNA replication"/>
    <property type="evidence" value="ECO:0007669"/>
    <property type="project" value="TreeGrafter"/>
</dbReference>
<dbReference type="SUPFAM" id="SSF52540">
    <property type="entry name" value="P-loop containing nucleoside triphosphate hydrolases"/>
    <property type="match status" value="1"/>
</dbReference>
<dbReference type="InterPro" id="IPR005790">
    <property type="entry name" value="DNA_polIII_delta"/>
</dbReference>
<keyword evidence="4" id="KW-0548">Nucleotidyltransferase</keyword>
<dbReference type="GO" id="GO:0003677">
    <property type="term" value="F:DNA binding"/>
    <property type="evidence" value="ECO:0007669"/>
    <property type="project" value="InterPro"/>
</dbReference>
<comment type="similarity">
    <text evidence="7">Belongs to the DNA polymerase HolA subunit family.</text>
</comment>
<feature type="domain" description="DNA polymerase III delta subunit-like C-terminal" evidence="10">
    <location>
        <begin position="220"/>
        <end position="336"/>
    </location>
</feature>
<dbReference type="Proteomes" id="UP000032233">
    <property type="component" value="Unassembled WGS sequence"/>
</dbReference>
<dbReference type="PANTHER" id="PTHR34388">
    <property type="entry name" value="DNA POLYMERASE III SUBUNIT DELTA"/>
    <property type="match status" value="1"/>
</dbReference>
<dbReference type="RefSeq" id="WP_044351656.1">
    <property type="nucleotide sequence ID" value="NZ_AZAC01000045.1"/>
</dbReference>
<dbReference type="SUPFAM" id="SSF48019">
    <property type="entry name" value="post-AAA+ oligomerization domain-like"/>
    <property type="match status" value="1"/>
</dbReference>
<evidence type="ECO:0000313" key="12">
    <source>
        <dbReference type="Proteomes" id="UP000032233"/>
    </source>
</evidence>
<dbReference type="PANTHER" id="PTHR34388:SF1">
    <property type="entry name" value="DNA POLYMERASE III SUBUNIT DELTA"/>
    <property type="match status" value="1"/>
</dbReference>
<comment type="caution">
    <text evidence="11">The sequence shown here is derived from an EMBL/GenBank/DDBJ whole genome shotgun (WGS) entry which is preliminary data.</text>
</comment>
<keyword evidence="12" id="KW-1185">Reference proteome</keyword>
<evidence type="ECO:0000256" key="4">
    <source>
        <dbReference type="ARBA" id="ARBA00022695"/>
    </source>
</evidence>
<accession>A0A0D2J0K6</accession>
<evidence type="ECO:0000256" key="6">
    <source>
        <dbReference type="ARBA" id="ARBA00022932"/>
    </source>
</evidence>
<gene>
    <name evidence="11" type="ORF">X474_22920</name>
</gene>
<dbReference type="Gene3D" id="1.20.272.10">
    <property type="match status" value="1"/>
</dbReference>
<sequence length="358" mass="39406">MKNGGAKPGKPKGALFWPELASEEVGPLYGVFGEEDFLVNREAGLFLEAPAFNTNPSLNVERFLAEETPPSKVLESAQTLPFLGKRRLVMVSGPEHYKADKLNQFLDYFKDPSPFTCLVFTGGKLDARTKFAKALKKNGKIRIIKKLYPNQIPAFLQERARVRGKQLGPRAAERLAELGALGLGALDSEIEKLSLYVGAEKRISLEHVLAVSGKGRLYGIFDFTDALAAGELSRSLTAWDQLYALGEPAIKVLAMITRLFRQLLEVRQILEQGGGQSQVQRSLRVPPKALATLTARAKRESMSTLGHALELILKADRAFKSSPGADRVIMERLLFDLCGRQKGHPARSRAGVQAGLRR</sequence>
<evidence type="ECO:0000259" key="9">
    <source>
        <dbReference type="Pfam" id="PF06144"/>
    </source>
</evidence>
<evidence type="ECO:0000259" key="10">
    <source>
        <dbReference type="Pfam" id="PF21694"/>
    </source>
</evidence>
<keyword evidence="3" id="KW-0808">Transferase</keyword>
<dbReference type="InterPro" id="IPR008921">
    <property type="entry name" value="DNA_pol3_clamp-load_cplx_C"/>
</dbReference>
<comment type="catalytic activity">
    <reaction evidence="8">
        <text>DNA(n) + a 2'-deoxyribonucleoside 5'-triphosphate = DNA(n+1) + diphosphate</text>
        <dbReference type="Rhea" id="RHEA:22508"/>
        <dbReference type="Rhea" id="RHEA-COMP:17339"/>
        <dbReference type="Rhea" id="RHEA-COMP:17340"/>
        <dbReference type="ChEBI" id="CHEBI:33019"/>
        <dbReference type="ChEBI" id="CHEBI:61560"/>
        <dbReference type="ChEBI" id="CHEBI:173112"/>
        <dbReference type="EC" id="2.7.7.7"/>
    </reaction>
</comment>
<evidence type="ECO:0000256" key="7">
    <source>
        <dbReference type="ARBA" id="ARBA00034754"/>
    </source>
</evidence>
<dbReference type="STRING" id="1429043.X474_22920"/>
<dbReference type="NCBIfam" id="TIGR01128">
    <property type="entry name" value="holA"/>
    <property type="match status" value="1"/>
</dbReference>
<dbReference type="GO" id="GO:0009360">
    <property type="term" value="C:DNA polymerase III complex"/>
    <property type="evidence" value="ECO:0007669"/>
    <property type="project" value="InterPro"/>
</dbReference>
<dbReference type="InterPro" id="IPR027417">
    <property type="entry name" value="P-loop_NTPase"/>
</dbReference>
<organism evidence="11 12">
    <name type="scientific">Dethiosulfatarculus sandiegensis</name>
    <dbReference type="NCBI Taxonomy" id="1429043"/>
    <lineage>
        <taxon>Bacteria</taxon>
        <taxon>Pseudomonadati</taxon>
        <taxon>Thermodesulfobacteriota</taxon>
        <taxon>Desulfarculia</taxon>
        <taxon>Desulfarculales</taxon>
        <taxon>Desulfarculaceae</taxon>
        <taxon>Dethiosulfatarculus</taxon>
    </lineage>
</organism>
<dbReference type="Pfam" id="PF21694">
    <property type="entry name" value="DNA_pol3_delta_C"/>
    <property type="match status" value="1"/>
</dbReference>
<name>A0A0D2J0K6_9BACT</name>
<dbReference type="AlphaFoldDB" id="A0A0D2J0K6"/>